<organism evidence="4 5">
    <name type="scientific">Bifidobacterium moraviense</name>
    <dbReference type="NCBI Taxonomy" id="2675323"/>
    <lineage>
        <taxon>Bacteria</taxon>
        <taxon>Bacillati</taxon>
        <taxon>Actinomycetota</taxon>
        <taxon>Actinomycetes</taxon>
        <taxon>Bifidobacteriales</taxon>
        <taxon>Bifidobacteriaceae</taxon>
        <taxon>Bifidobacterium</taxon>
    </lineage>
</organism>
<comment type="caution">
    <text evidence="4">The sequence shown here is derived from an EMBL/GenBank/DDBJ whole genome shotgun (WGS) entry which is preliminary data.</text>
</comment>
<dbReference type="Proteomes" id="UP000588277">
    <property type="component" value="Unassembled WGS sequence"/>
</dbReference>
<name>A0A7Y0F2S3_9BIFI</name>
<dbReference type="PANTHER" id="PTHR43695:SF1">
    <property type="entry name" value="RHAMNOGALACTURONAN ACETYLESTERASE"/>
    <property type="match status" value="1"/>
</dbReference>
<dbReference type="InterPro" id="IPR037459">
    <property type="entry name" value="RhgT-like"/>
</dbReference>
<dbReference type="InterPro" id="IPR013830">
    <property type="entry name" value="SGNH_hydro"/>
</dbReference>
<sequence length="578" mass="61780">MTEHAKRMRTGDAELVAPDGGPVAYDAARGWGLVTPQVRADGAVPPDAELNGGFGPFGWYRPGMAFRAGQTSGFVPSVVRVDVPAHGSYRVRLVIDGHGPDARHGDVSDTGLDGRDVLVFAGDRQLAYRGELPADGSPLEVEAVVNVSDFVPRGHQAPQAVGFVALAVVGAHARPVRVHVEPMDDGSGPACGADGTRRTPVVWIAGDSTVTDEGAQYPYAPSDPYCGWGAMLPAWLDLGVAVSNHARSGLTTLTFRSGRHYEPVRADWRPGDYLVIQFGHNDQKRPELDARGGYRRELARYVAEARAAGVRPILVTSLARNTWNPDGTYHDLLRDWAQAVIELGRDEHVPVVDLHALSMALVTGLGDEGARPMYHAGDRTHMHDVGAYRIAGMVAGELRRVLGSWDAGADSAEARDYRALAGHVTRGFGDWPLPPRAHDVDRPQLVVDQYLDPLYLKYTAEPYVAGDISPFRKVRLLTPIPGAASADAAAPARRPLDVLLYVGEAIDPEPVVAARPALADALAAGHVVALVAYRTEEITQDPALPIVPVAAMGYLAANADRFGIDPRPASITLAGPLP</sequence>
<evidence type="ECO:0000256" key="2">
    <source>
        <dbReference type="ARBA" id="ARBA00022801"/>
    </source>
</evidence>
<keyword evidence="2 4" id="KW-0378">Hydrolase</keyword>
<comment type="similarity">
    <text evidence="1">Belongs to the 'GDSL' lipolytic enzyme family.</text>
</comment>
<protein>
    <submittedName>
        <fullName evidence="4">GDSL-like Lipase/Acylhydrolase family</fullName>
    </submittedName>
</protein>
<dbReference type="GO" id="GO:0016787">
    <property type="term" value="F:hydrolase activity"/>
    <property type="evidence" value="ECO:0007669"/>
    <property type="project" value="UniProtKB-KW"/>
</dbReference>
<dbReference type="PANTHER" id="PTHR43695">
    <property type="entry name" value="PUTATIVE (AFU_ORTHOLOGUE AFUA_2G17250)-RELATED"/>
    <property type="match status" value="1"/>
</dbReference>
<dbReference type="RefSeq" id="WP_169276034.1">
    <property type="nucleotide sequence ID" value="NZ_JAAIIH010000013.1"/>
</dbReference>
<evidence type="ECO:0000313" key="5">
    <source>
        <dbReference type="Proteomes" id="UP000588277"/>
    </source>
</evidence>
<gene>
    <name evidence="4" type="ORF">G1C96_1530</name>
</gene>
<accession>A0A7Y0F2S3</accession>
<dbReference type="Pfam" id="PF13472">
    <property type="entry name" value="Lipase_GDSL_2"/>
    <property type="match status" value="1"/>
</dbReference>
<dbReference type="InterPro" id="IPR036514">
    <property type="entry name" value="SGNH_hydro_sf"/>
</dbReference>
<evidence type="ECO:0000256" key="1">
    <source>
        <dbReference type="ARBA" id="ARBA00008668"/>
    </source>
</evidence>
<feature type="domain" description="SGNH hydrolase-type esterase" evidence="3">
    <location>
        <begin position="206"/>
        <end position="382"/>
    </location>
</feature>
<dbReference type="AlphaFoldDB" id="A0A7Y0F2S3"/>
<evidence type="ECO:0000259" key="3">
    <source>
        <dbReference type="Pfam" id="PF13472"/>
    </source>
</evidence>
<dbReference type="SUPFAM" id="SSF52266">
    <property type="entry name" value="SGNH hydrolase"/>
    <property type="match status" value="1"/>
</dbReference>
<dbReference type="CDD" id="cd01821">
    <property type="entry name" value="Rhamnogalacturan_acetylesterase_like"/>
    <property type="match status" value="1"/>
</dbReference>
<dbReference type="Gene3D" id="3.40.50.1110">
    <property type="entry name" value="SGNH hydrolase"/>
    <property type="match status" value="1"/>
</dbReference>
<proteinExistence type="inferred from homology"/>
<reference evidence="4 5" key="1">
    <citation type="submission" date="2020-02" db="EMBL/GenBank/DDBJ databases">
        <title>Characterization of phylogenetic diversity of novel bifidobacterial species isolated in Czech ZOOs.</title>
        <authorList>
            <person name="Lugli G.A."/>
            <person name="Vera N.B."/>
            <person name="Ventura M."/>
        </authorList>
    </citation>
    <scope>NUCLEOTIDE SEQUENCE [LARGE SCALE GENOMIC DNA]</scope>
    <source>
        <strain evidence="4 5">DSM 109958</strain>
    </source>
</reference>
<dbReference type="EMBL" id="JAAIIH010000013">
    <property type="protein sequence ID" value="NMN00948.1"/>
    <property type="molecule type" value="Genomic_DNA"/>
</dbReference>
<keyword evidence="5" id="KW-1185">Reference proteome</keyword>
<evidence type="ECO:0000313" key="4">
    <source>
        <dbReference type="EMBL" id="NMN00948.1"/>
    </source>
</evidence>